<evidence type="ECO:0000256" key="2">
    <source>
        <dbReference type="ARBA" id="ARBA00010497"/>
    </source>
</evidence>
<evidence type="ECO:0000256" key="1">
    <source>
        <dbReference type="ARBA" id="ARBA00001947"/>
    </source>
</evidence>
<reference evidence="11 12" key="1">
    <citation type="journal article" date="2013" name="Curr. Biol.">
        <title>The Genome of the Foraminiferan Reticulomyxa filosa.</title>
        <authorList>
            <person name="Glockner G."/>
            <person name="Hulsmann N."/>
            <person name="Schleicher M."/>
            <person name="Noegel A.A."/>
            <person name="Eichinger L."/>
            <person name="Gallinger C."/>
            <person name="Pawlowski J."/>
            <person name="Sierra R."/>
            <person name="Euteneuer U."/>
            <person name="Pillet L."/>
            <person name="Moustafa A."/>
            <person name="Platzer M."/>
            <person name="Groth M."/>
            <person name="Szafranski K."/>
            <person name="Schliwa M."/>
        </authorList>
    </citation>
    <scope>NUCLEOTIDE SEQUENCE [LARGE SCALE GENOMIC DNA]</scope>
</reference>
<feature type="domain" description="Prenyltransferase alpha-alpha toroid" evidence="10">
    <location>
        <begin position="55"/>
        <end position="186"/>
    </location>
</feature>
<comment type="similarity">
    <text evidence="2">Belongs to the protein prenyltransferase subunit beta family.</text>
</comment>
<dbReference type="GO" id="GO:0005968">
    <property type="term" value="C:Rab-protein geranylgeranyltransferase complex"/>
    <property type="evidence" value="ECO:0007669"/>
    <property type="project" value="TreeGrafter"/>
</dbReference>
<dbReference type="GO" id="GO:0046872">
    <property type="term" value="F:metal ion binding"/>
    <property type="evidence" value="ECO:0007669"/>
    <property type="project" value="UniProtKB-KW"/>
</dbReference>
<proteinExistence type="inferred from homology"/>
<protein>
    <recommendedName>
        <fullName evidence="8">Geranylgeranyl transferase type II subunit beta</fullName>
    </recommendedName>
    <alternativeName>
        <fullName evidence="9">Type II protein geranyl-geranyltransferase subunit beta</fullName>
    </alternativeName>
</protein>
<gene>
    <name evidence="11" type="ORF">RFI_13209</name>
</gene>
<dbReference type="SUPFAM" id="SSF48239">
    <property type="entry name" value="Terpenoid cyclases/Protein prenyltransferases"/>
    <property type="match status" value="1"/>
</dbReference>
<keyword evidence="4" id="KW-0808">Transferase</keyword>
<evidence type="ECO:0000256" key="5">
    <source>
        <dbReference type="ARBA" id="ARBA00022723"/>
    </source>
</evidence>
<dbReference type="InterPro" id="IPR045089">
    <property type="entry name" value="PGGT1B-like"/>
</dbReference>
<dbReference type="EMBL" id="ASPP01009580">
    <property type="protein sequence ID" value="ETO23950.1"/>
    <property type="molecule type" value="Genomic_DNA"/>
</dbReference>
<evidence type="ECO:0000313" key="11">
    <source>
        <dbReference type="EMBL" id="ETO23950.1"/>
    </source>
</evidence>
<evidence type="ECO:0000313" key="12">
    <source>
        <dbReference type="Proteomes" id="UP000023152"/>
    </source>
</evidence>
<evidence type="ECO:0000259" key="10">
    <source>
        <dbReference type="Pfam" id="PF00432"/>
    </source>
</evidence>
<dbReference type="Proteomes" id="UP000023152">
    <property type="component" value="Unassembled WGS sequence"/>
</dbReference>
<evidence type="ECO:0000256" key="7">
    <source>
        <dbReference type="ARBA" id="ARBA00022833"/>
    </source>
</evidence>
<dbReference type="OrthoDB" id="5428259at2759"/>
<dbReference type="AlphaFoldDB" id="X6NCC4"/>
<name>X6NCC4_RETFI</name>
<keyword evidence="6" id="KW-0677">Repeat</keyword>
<dbReference type="Pfam" id="PF00432">
    <property type="entry name" value="Prenyltrans"/>
    <property type="match status" value="1"/>
</dbReference>
<organism evidence="11 12">
    <name type="scientific">Reticulomyxa filosa</name>
    <dbReference type="NCBI Taxonomy" id="46433"/>
    <lineage>
        <taxon>Eukaryota</taxon>
        <taxon>Sar</taxon>
        <taxon>Rhizaria</taxon>
        <taxon>Retaria</taxon>
        <taxon>Foraminifera</taxon>
        <taxon>Monothalamids</taxon>
        <taxon>Reticulomyxidae</taxon>
        <taxon>Reticulomyxa</taxon>
    </lineage>
</organism>
<comment type="cofactor">
    <cofactor evidence="1">
        <name>Zn(2+)</name>
        <dbReference type="ChEBI" id="CHEBI:29105"/>
    </cofactor>
</comment>
<sequence length="187" mass="21446">MCSSLQYLDDILKFLESTTAPNKQSSEDEWPEKREETKECEKKAIETIEGYQTPFYRAKHTQFILKLQDSEESYEFCQTEHLRMQVLYWALCALDLLDEISQISKAKRKELIEFVVQCYDEEIGGFGGNIGHDAHLLNTLSALQVLILLNAFPKALTDHGIKLSKIADFICSLQQKDGSFIGDKWGE</sequence>
<dbReference type="Gene3D" id="1.50.10.20">
    <property type="match status" value="1"/>
</dbReference>
<evidence type="ECO:0000256" key="8">
    <source>
        <dbReference type="ARBA" id="ARBA00030816"/>
    </source>
</evidence>
<accession>X6NCC4</accession>
<dbReference type="GO" id="GO:0004663">
    <property type="term" value="F:Rab geranylgeranyltransferase activity"/>
    <property type="evidence" value="ECO:0007669"/>
    <property type="project" value="TreeGrafter"/>
</dbReference>
<evidence type="ECO:0000256" key="3">
    <source>
        <dbReference type="ARBA" id="ARBA00022602"/>
    </source>
</evidence>
<keyword evidence="7" id="KW-0862">Zinc</keyword>
<keyword evidence="5" id="KW-0479">Metal-binding</keyword>
<evidence type="ECO:0000256" key="4">
    <source>
        <dbReference type="ARBA" id="ARBA00022679"/>
    </source>
</evidence>
<comment type="caution">
    <text evidence="11">The sequence shown here is derived from an EMBL/GenBank/DDBJ whole genome shotgun (WGS) entry which is preliminary data.</text>
</comment>
<evidence type="ECO:0000256" key="6">
    <source>
        <dbReference type="ARBA" id="ARBA00022737"/>
    </source>
</evidence>
<keyword evidence="12" id="KW-1185">Reference proteome</keyword>
<dbReference type="PANTHER" id="PTHR11774">
    <property type="entry name" value="GERANYLGERANYL TRANSFERASE TYPE BETA SUBUNIT"/>
    <property type="match status" value="1"/>
</dbReference>
<feature type="non-terminal residue" evidence="11">
    <location>
        <position position="187"/>
    </location>
</feature>
<dbReference type="InterPro" id="IPR001330">
    <property type="entry name" value="Prenyltrans"/>
</dbReference>
<dbReference type="InterPro" id="IPR008930">
    <property type="entry name" value="Terpenoid_cyclase/PrenylTrfase"/>
</dbReference>
<keyword evidence="3" id="KW-0637">Prenyltransferase</keyword>
<evidence type="ECO:0000256" key="9">
    <source>
        <dbReference type="ARBA" id="ARBA00032766"/>
    </source>
</evidence>
<dbReference type="PANTHER" id="PTHR11774:SF11">
    <property type="entry name" value="GERANYLGERANYL TRANSFERASE TYPE-2 SUBUNIT BETA"/>
    <property type="match status" value="1"/>
</dbReference>